<evidence type="ECO:0000256" key="8">
    <source>
        <dbReference type="SAM" id="SignalP"/>
    </source>
</evidence>
<dbReference type="EMBL" id="LSRX01000679">
    <property type="protein sequence ID" value="OLP91096.1"/>
    <property type="molecule type" value="Genomic_DNA"/>
</dbReference>
<feature type="transmembrane region" description="Helical" evidence="7">
    <location>
        <begin position="1148"/>
        <end position="1166"/>
    </location>
</feature>
<dbReference type="PROSITE" id="PS51257">
    <property type="entry name" value="PROKAR_LIPOPROTEIN"/>
    <property type="match status" value="1"/>
</dbReference>
<evidence type="ECO:0000313" key="11">
    <source>
        <dbReference type="Proteomes" id="UP000186817"/>
    </source>
</evidence>
<name>A0A1Q9D7J0_SYMMI</name>
<feature type="transmembrane region" description="Helical" evidence="7">
    <location>
        <begin position="1294"/>
        <end position="1318"/>
    </location>
</feature>
<gene>
    <name evidence="10" type="primary">pkd2</name>
    <name evidence="10" type="ORF">AK812_SmicGene27221</name>
</gene>
<keyword evidence="3 7" id="KW-1133">Transmembrane helix</keyword>
<dbReference type="Pfam" id="PF08016">
    <property type="entry name" value="PKD_channel"/>
    <property type="match status" value="2"/>
</dbReference>
<evidence type="ECO:0000256" key="1">
    <source>
        <dbReference type="ARBA" id="ARBA00004141"/>
    </source>
</evidence>
<evidence type="ECO:0000256" key="2">
    <source>
        <dbReference type="ARBA" id="ARBA00022692"/>
    </source>
</evidence>
<feature type="domain" description="Polycystin cation channel PKD1/PKD2" evidence="9">
    <location>
        <begin position="1141"/>
        <end position="1322"/>
    </location>
</feature>
<feature type="transmembrane region" description="Helical" evidence="7">
    <location>
        <begin position="608"/>
        <end position="629"/>
    </location>
</feature>
<feature type="transmembrane region" description="Helical" evidence="7">
    <location>
        <begin position="785"/>
        <end position="803"/>
    </location>
</feature>
<organism evidence="10 11">
    <name type="scientific">Symbiodinium microadriaticum</name>
    <name type="common">Dinoflagellate</name>
    <name type="synonym">Zooxanthella microadriatica</name>
    <dbReference type="NCBI Taxonomy" id="2951"/>
    <lineage>
        <taxon>Eukaryota</taxon>
        <taxon>Sar</taxon>
        <taxon>Alveolata</taxon>
        <taxon>Dinophyceae</taxon>
        <taxon>Suessiales</taxon>
        <taxon>Symbiodiniaceae</taxon>
        <taxon>Symbiodinium</taxon>
    </lineage>
</organism>
<feature type="transmembrane region" description="Helical" evidence="7">
    <location>
        <begin position="668"/>
        <end position="690"/>
    </location>
</feature>
<dbReference type="GO" id="GO:0016020">
    <property type="term" value="C:membrane"/>
    <property type="evidence" value="ECO:0007669"/>
    <property type="project" value="UniProtKB-SubCell"/>
</dbReference>
<comment type="subcellular location">
    <subcellularLocation>
        <location evidence="1">Membrane</location>
        <topology evidence="1">Multi-pass membrane protein</topology>
    </subcellularLocation>
</comment>
<evidence type="ECO:0000313" key="10">
    <source>
        <dbReference type="EMBL" id="OLP91096.1"/>
    </source>
</evidence>
<feature type="transmembrane region" description="Helical" evidence="7">
    <location>
        <begin position="1089"/>
        <end position="1107"/>
    </location>
</feature>
<protein>
    <submittedName>
        <fullName evidence="10">Polycystin-2</fullName>
    </submittedName>
</protein>
<dbReference type="GO" id="GO:0050982">
    <property type="term" value="P:detection of mechanical stimulus"/>
    <property type="evidence" value="ECO:0007669"/>
    <property type="project" value="TreeGrafter"/>
</dbReference>
<keyword evidence="4 7" id="KW-0472">Membrane</keyword>
<feature type="transmembrane region" description="Helical" evidence="7">
    <location>
        <begin position="564"/>
        <end position="587"/>
    </location>
</feature>
<dbReference type="GO" id="GO:0005262">
    <property type="term" value="F:calcium channel activity"/>
    <property type="evidence" value="ECO:0007669"/>
    <property type="project" value="TreeGrafter"/>
</dbReference>
<feature type="chain" id="PRO_5043960557" evidence="8">
    <location>
        <begin position="24"/>
        <end position="1603"/>
    </location>
</feature>
<evidence type="ECO:0000256" key="4">
    <source>
        <dbReference type="ARBA" id="ARBA00023136"/>
    </source>
</evidence>
<evidence type="ECO:0000256" key="3">
    <source>
        <dbReference type="ARBA" id="ARBA00022989"/>
    </source>
</evidence>
<dbReference type="Proteomes" id="UP000186817">
    <property type="component" value="Unassembled WGS sequence"/>
</dbReference>
<feature type="domain" description="Polycystin cation channel PKD1/PKD2" evidence="9">
    <location>
        <begin position="485"/>
        <end position="695"/>
    </location>
</feature>
<feature type="transmembrane region" description="Helical" evidence="7">
    <location>
        <begin position="85"/>
        <end position="105"/>
    </location>
</feature>
<keyword evidence="8" id="KW-0732">Signal</keyword>
<feature type="transmembrane region" description="Helical" evidence="7">
    <location>
        <begin position="488"/>
        <end position="506"/>
    </location>
</feature>
<feature type="region of interest" description="Disordered" evidence="6">
    <location>
        <begin position="1540"/>
        <end position="1603"/>
    </location>
</feature>
<evidence type="ECO:0000256" key="5">
    <source>
        <dbReference type="SAM" id="Coils"/>
    </source>
</evidence>
<dbReference type="PANTHER" id="PTHR10877:SF197">
    <property type="entry name" value="POLYCYSTIC KIDNEY DISEASE PROTEIN 1-LIKE 2"/>
    <property type="match status" value="1"/>
</dbReference>
<evidence type="ECO:0000256" key="7">
    <source>
        <dbReference type="SAM" id="Phobius"/>
    </source>
</evidence>
<feature type="transmembrane region" description="Helical" evidence="7">
    <location>
        <begin position="518"/>
        <end position="538"/>
    </location>
</feature>
<comment type="caution">
    <text evidence="10">The sequence shown here is derived from an EMBL/GenBank/DDBJ whole genome shotgun (WGS) entry which is preliminary data.</text>
</comment>
<keyword evidence="5" id="KW-0175">Coiled coil</keyword>
<proteinExistence type="predicted"/>
<feature type="coiled-coil region" evidence="5">
    <location>
        <begin position="1502"/>
        <end position="1536"/>
    </location>
</feature>
<feature type="transmembrane region" description="Helical" evidence="7">
    <location>
        <begin position="1235"/>
        <end position="1255"/>
    </location>
</feature>
<feature type="compositionally biased region" description="Low complexity" evidence="6">
    <location>
        <begin position="1570"/>
        <end position="1584"/>
    </location>
</feature>
<accession>A0A1Q9D7J0</accession>
<dbReference type="InterPro" id="IPR051223">
    <property type="entry name" value="Polycystin"/>
</dbReference>
<reference evidence="10 11" key="1">
    <citation type="submission" date="2016-02" db="EMBL/GenBank/DDBJ databases">
        <title>Genome analysis of coral dinoflagellate symbionts highlights evolutionary adaptations to a symbiotic lifestyle.</title>
        <authorList>
            <person name="Aranda M."/>
            <person name="Li Y."/>
            <person name="Liew Y.J."/>
            <person name="Baumgarten S."/>
            <person name="Simakov O."/>
            <person name="Wilson M."/>
            <person name="Piel J."/>
            <person name="Ashoor H."/>
            <person name="Bougouffa S."/>
            <person name="Bajic V.B."/>
            <person name="Ryu T."/>
            <person name="Ravasi T."/>
            <person name="Bayer T."/>
            <person name="Micklem G."/>
            <person name="Kim H."/>
            <person name="Bhak J."/>
            <person name="Lajeunesse T.C."/>
            <person name="Voolstra C.R."/>
        </authorList>
    </citation>
    <scope>NUCLEOTIDE SEQUENCE [LARGE SCALE GENOMIC DNA]</scope>
    <source>
        <strain evidence="10 11">CCMP2467</strain>
    </source>
</reference>
<dbReference type="PANTHER" id="PTHR10877">
    <property type="entry name" value="POLYCYSTIN FAMILY MEMBER"/>
    <property type="match status" value="1"/>
</dbReference>
<feature type="signal peptide" evidence="8">
    <location>
        <begin position="1"/>
        <end position="23"/>
    </location>
</feature>
<feature type="transmembrane region" description="Helical" evidence="7">
    <location>
        <begin position="1267"/>
        <end position="1288"/>
    </location>
</feature>
<feature type="region of interest" description="Disordered" evidence="6">
    <location>
        <begin position="39"/>
        <end position="58"/>
    </location>
</feature>
<dbReference type="OrthoDB" id="300855at2759"/>
<sequence length="1603" mass="179751">MPRRRRIGGCGLTLCLIALGCFASRISAFCRPSVARKPPQVSRAARTPGNQPTEQPDFPEFAPSGDFMLETPFFKVEKYKEGESLGLAAVAGVFVAISLIAGVMASSNRGQVNLLEEQPAQTEGSTTKPSLNKEVSALIKNRQYAGIPGVMELLADEKDGRYKRLQRRHIYLHRLAGDDIFAAKVEAQPKAPMRMVLRFAVYAGIATFVIMERSQVGDLSATNQALRTALTSQYFEHSPVPKTFEDIKNEADVISWLRWLCTALEQAGSEQSYGNPLSLLLHNRVLPRAGACLDAAALSLSFRRVKLSADSASTTTDRFSQLYPLTWMANTIQPGQAGGDVETTSNIRAGNVTWMHTPPCSSCGDAGYEDAGGYLAVITTRASGTLVHLIDKSQTFDTSPAEALHHCDRRLQRSGTVSLDTFLAEPFFDSQLGSLTVELQSYNANYQSLSRVRVFFEFSAAGTLSSHRMASDTIRLDVSHSWIQYFEYAYLILTCLYFFELVYRIGKGFPTYLRNFWCYVNACSIIGSISCFGLWYYYMPRLRDFRVGRQFEEPAEFQSRFATFSLYIVASSFATFTIYLRVLQFLANTRSRVVLLLKTIMFSAGNMVVYILYIGVIFVGFFTFALTHFSSLSANFTDPWTTFVSTFSLFFGDLSVVDGFQAPLRVPFIWLFMFFFFFLSVQMFNAIINYSYNRVSEDMKSVFQREQYEQQLKSKKKGRSLWQALTNLRKPKPAEEQDDVEAVSAGVNSQAAAAIPDASALDEAVRQKVEEYRGRDTNKAAKDGFCTALAYCIMVSCYIWFLYVNMMVEAKSSVRIVVNETVHALEVPSPVSGEAPLQGWAEIHAWPQAISWIRHGLPELIFNSTSAASLAIATSGANPVAAEGVRCLRSWNCFLTGSSGNATNIVRITQKRSRRVLNKGARHDSTPDDERFIGGVDNATGQEIQQILVNASGFSRTIDPDSPNNVAEDTGAGFQLALGQVELCKTVAADGPGSYKNAGGIVCQLDSDPATFQDQMDLMMASDFFTSASATFVVELVTHNTNRDMMSYIVIKIVQTPAGEVRKDLRVFSLALFGWDVGVDKLSYFIGRLLPGVIYMILVMCFTIMLYRELQTEHTRRTVSMEGAGKGPGFLTTIYTFFTTDIFRPVDTLSFLMSFWSFVLFIMWLVKEGDLPQKLQGDYGSIVDFAAELTAQEREYNRISSANLLLIFVRPLRFIREDPRMQRLNQTLKEARTDIFWFIIVLGIVLFACTLLSFVSFGPRFIKCSDIFTAFIFCFSFILGEFDFWSLFQANPVMAVIFFFPYLILVYCVFTNIFFAILDRFFVSADPPPIKFKRKLKPLFSKICRCIDWDDDFVMEGDPKAAKKDGPVSRAGRVADTAKVIHNIRKGLDGEAGSQMALSKPLREVCDMDDRLLGVVKWGHDEAASLVSDFQNLLVKKQQYKNEDVFIKQVVMKKVDTDESRTRAEMEEAHRQMRYAAEVHEVMALRDQQTLAKYIWLLEQKIQKKMNDQHALKMEVQHLQEEMDSMRFTKDELRNQATGMGAAEAPDAETQGLEGSDEEEDLELREGEDAIAPADDPNAAMDHPLPSENPTTISMLKALGEKA</sequence>
<dbReference type="InterPro" id="IPR013122">
    <property type="entry name" value="PKD1_2_channel"/>
</dbReference>
<evidence type="ECO:0000256" key="6">
    <source>
        <dbReference type="SAM" id="MobiDB-lite"/>
    </source>
</evidence>
<keyword evidence="11" id="KW-1185">Reference proteome</keyword>
<dbReference type="OMA" id="EVHEVMA"/>
<keyword evidence="2 7" id="KW-0812">Transmembrane</keyword>
<feature type="transmembrane region" description="Helical" evidence="7">
    <location>
        <begin position="195"/>
        <end position="211"/>
    </location>
</feature>
<evidence type="ECO:0000259" key="9">
    <source>
        <dbReference type="Pfam" id="PF08016"/>
    </source>
</evidence>